<dbReference type="PRINTS" id="PR00080">
    <property type="entry name" value="SDRFAMILY"/>
</dbReference>
<comment type="similarity">
    <text evidence="1">Belongs to the short-chain dehydrogenases/reductases (SDR) family.</text>
</comment>
<proteinExistence type="inferred from homology"/>
<dbReference type="PANTHER" id="PTHR24321">
    <property type="entry name" value="DEHYDROGENASES, SHORT CHAIN"/>
    <property type="match status" value="1"/>
</dbReference>
<dbReference type="RefSeq" id="WP_036947896.1">
    <property type="nucleotide sequence ID" value="NZ_BAABIH010000010.1"/>
</dbReference>
<accession>A0A5P9QG72</accession>
<evidence type="ECO:0000313" key="4">
    <source>
        <dbReference type="Proteomes" id="UP000326702"/>
    </source>
</evidence>
<dbReference type="AlphaFoldDB" id="A0A5P9QG72"/>
<organism evidence="3 4">
    <name type="scientific">Luteimicrobium xylanilyticum</name>
    <dbReference type="NCBI Taxonomy" id="1133546"/>
    <lineage>
        <taxon>Bacteria</taxon>
        <taxon>Bacillati</taxon>
        <taxon>Actinomycetota</taxon>
        <taxon>Actinomycetes</taxon>
        <taxon>Micrococcales</taxon>
        <taxon>Luteimicrobium</taxon>
    </lineage>
</organism>
<evidence type="ECO:0000256" key="1">
    <source>
        <dbReference type="ARBA" id="ARBA00006484"/>
    </source>
</evidence>
<dbReference type="NCBIfam" id="NF005559">
    <property type="entry name" value="PRK07231.1"/>
    <property type="match status" value="1"/>
</dbReference>
<dbReference type="Pfam" id="PF13561">
    <property type="entry name" value="adh_short_C2"/>
    <property type="match status" value="1"/>
</dbReference>
<dbReference type="SUPFAM" id="SSF51735">
    <property type="entry name" value="NAD(P)-binding Rossmann-fold domains"/>
    <property type="match status" value="1"/>
</dbReference>
<protein>
    <submittedName>
        <fullName evidence="3">2,3-dihydro-2,3-dihydroxybenzoate dehydrogenase</fullName>
        <ecNumber evidence="3">1.3.1.28</ecNumber>
    </submittedName>
</protein>
<keyword evidence="4" id="KW-1185">Reference proteome</keyword>
<gene>
    <name evidence="3" type="primary">entA</name>
    <name evidence="3" type="ORF">KDY119_03556</name>
</gene>
<dbReference type="InterPro" id="IPR036291">
    <property type="entry name" value="NAD(P)-bd_dom_sf"/>
</dbReference>
<dbReference type="KEGG" id="lxl:KDY119_03556"/>
<dbReference type="PROSITE" id="PS00061">
    <property type="entry name" value="ADH_SHORT"/>
    <property type="match status" value="1"/>
</dbReference>
<dbReference type="Proteomes" id="UP000326702">
    <property type="component" value="Chromosome"/>
</dbReference>
<dbReference type="Gene3D" id="3.40.50.720">
    <property type="entry name" value="NAD(P)-binding Rossmann-like Domain"/>
    <property type="match status" value="1"/>
</dbReference>
<dbReference type="GO" id="GO:0008667">
    <property type="term" value="F:2,3-dihydro-2,3-dihydroxybenzoate dehydrogenase activity"/>
    <property type="evidence" value="ECO:0007669"/>
    <property type="project" value="UniProtKB-EC"/>
</dbReference>
<dbReference type="FunFam" id="3.40.50.720:FF:000084">
    <property type="entry name" value="Short-chain dehydrogenase reductase"/>
    <property type="match status" value="1"/>
</dbReference>
<reference evidence="3 4" key="1">
    <citation type="submission" date="2019-10" db="EMBL/GenBank/DDBJ databases">
        <title>Genome sequence of Luteimicrobium xylanilyticum HY-24.</title>
        <authorList>
            <person name="Kim D.Y."/>
            <person name="Park H.-Y."/>
        </authorList>
    </citation>
    <scope>NUCLEOTIDE SEQUENCE [LARGE SCALE GENOMIC DNA]</scope>
    <source>
        <strain evidence="3 4">HY-24</strain>
    </source>
</reference>
<dbReference type="InterPro" id="IPR020904">
    <property type="entry name" value="Sc_DH/Rdtase_CS"/>
</dbReference>
<dbReference type="PRINTS" id="PR00081">
    <property type="entry name" value="GDHRDH"/>
</dbReference>
<evidence type="ECO:0000256" key="2">
    <source>
        <dbReference type="ARBA" id="ARBA00023002"/>
    </source>
</evidence>
<keyword evidence="2 3" id="KW-0560">Oxidoreductase</keyword>
<dbReference type="PANTHER" id="PTHR24321:SF8">
    <property type="entry name" value="ESTRADIOL 17-BETA-DEHYDROGENASE 8-RELATED"/>
    <property type="match status" value="1"/>
</dbReference>
<sequence>MAEAAGQFAGKTALVTGGASGIGKAVAIALAAKGANVVVADLREDAAQQVVDEIIAAGGTAEAVGVDVGKADQVKATVDGAVTKYGALHLAFNNAGIGGPTGLLADIDDLDAYHALMSVNLDSVFYGMKYEIPAMIAAGGGAIVNTSSILGLVGEATAVPYTAAKHAVAGLTKAAAAGYASQGVRVNSVHPGYIDTPLLQGMPREAYDALVSKHPIGRLGTADEVANLVLFLLSDEASFVTGSQHVVDGGYTAV</sequence>
<dbReference type="InterPro" id="IPR002347">
    <property type="entry name" value="SDR_fam"/>
</dbReference>
<name>A0A5P9QG72_9MICO</name>
<evidence type="ECO:0000313" key="3">
    <source>
        <dbReference type="EMBL" id="QFV00021.1"/>
    </source>
</evidence>
<dbReference type="EMBL" id="CP045529">
    <property type="protein sequence ID" value="QFV00021.1"/>
    <property type="molecule type" value="Genomic_DNA"/>
</dbReference>
<dbReference type="EC" id="1.3.1.28" evidence="3"/>